<evidence type="ECO:0000259" key="11">
    <source>
        <dbReference type="PROSITE" id="PS51760"/>
    </source>
</evidence>
<dbReference type="PRINTS" id="PR00134">
    <property type="entry name" value="GLHYDRLASE10"/>
</dbReference>
<keyword evidence="4" id="KW-0732">Signal</keyword>
<dbReference type="Pfam" id="PF00331">
    <property type="entry name" value="Glyco_hydro_10"/>
    <property type="match status" value="1"/>
</dbReference>
<dbReference type="GO" id="GO:0045493">
    <property type="term" value="P:xylan catabolic process"/>
    <property type="evidence" value="ECO:0007669"/>
    <property type="project" value="UniProtKB-KW"/>
</dbReference>
<feature type="domain" description="GH10" evidence="11">
    <location>
        <begin position="43"/>
        <end position="360"/>
    </location>
</feature>
<dbReference type="InterPro" id="IPR017853">
    <property type="entry name" value="GH"/>
</dbReference>
<dbReference type="InterPro" id="IPR044846">
    <property type="entry name" value="GH10"/>
</dbReference>
<keyword evidence="6 10" id="KW-0119">Carbohydrate metabolism</keyword>
<keyword evidence="13" id="KW-1185">Reference proteome</keyword>
<comment type="similarity">
    <text evidence="2 10">Belongs to the glycosyl hydrolase 10 (cellulase F) family.</text>
</comment>
<dbReference type="Gene3D" id="3.20.20.80">
    <property type="entry name" value="Glycosidases"/>
    <property type="match status" value="1"/>
</dbReference>
<dbReference type="PROSITE" id="PS51760">
    <property type="entry name" value="GH10_2"/>
    <property type="match status" value="1"/>
</dbReference>
<dbReference type="EC" id="3.2.1.8" evidence="10"/>
<dbReference type="AlphaFoldDB" id="A0A1T4Z4G6"/>
<keyword evidence="3 12" id="KW-0858">Xylan degradation</keyword>
<evidence type="ECO:0000256" key="5">
    <source>
        <dbReference type="ARBA" id="ARBA00022801"/>
    </source>
</evidence>
<protein>
    <recommendedName>
        <fullName evidence="10">Beta-xylanase</fullName>
        <ecNumber evidence="10">3.2.1.8</ecNumber>
    </recommendedName>
</protein>
<dbReference type="PANTHER" id="PTHR31490">
    <property type="entry name" value="GLYCOSYL HYDROLASE"/>
    <property type="match status" value="1"/>
</dbReference>
<keyword evidence="7 10" id="KW-0326">Glycosidase</keyword>
<evidence type="ECO:0000256" key="9">
    <source>
        <dbReference type="PROSITE-ProRule" id="PRU10061"/>
    </source>
</evidence>
<dbReference type="Proteomes" id="UP000190774">
    <property type="component" value="Unassembled WGS sequence"/>
</dbReference>
<accession>A0A1T4Z4G6</accession>
<dbReference type="OrthoDB" id="9809277at2"/>
<evidence type="ECO:0000256" key="4">
    <source>
        <dbReference type="ARBA" id="ARBA00022729"/>
    </source>
</evidence>
<evidence type="ECO:0000256" key="10">
    <source>
        <dbReference type="RuleBase" id="RU361174"/>
    </source>
</evidence>
<dbReference type="SMART" id="SM00633">
    <property type="entry name" value="Glyco_10"/>
    <property type="match status" value="1"/>
</dbReference>
<feature type="active site" description="Nucleophile" evidence="9">
    <location>
        <position position="282"/>
    </location>
</feature>
<dbReference type="InterPro" id="IPR031158">
    <property type="entry name" value="GH10_AS"/>
</dbReference>
<evidence type="ECO:0000256" key="7">
    <source>
        <dbReference type="ARBA" id="ARBA00023295"/>
    </source>
</evidence>
<dbReference type="STRING" id="48467.SAMN02745166_05057"/>
<reference evidence="13" key="1">
    <citation type="submission" date="2017-02" db="EMBL/GenBank/DDBJ databases">
        <authorList>
            <person name="Varghese N."/>
            <person name="Submissions S."/>
        </authorList>
    </citation>
    <scope>NUCLEOTIDE SEQUENCE [LARGE SCALE GENOMIC DNA]</scope>
    <source>
        <strain evidence="13">ATCC 700200</strain>
    </source>
</reference>
<dbReference type="InterPro" id="IPR001000">
    <property type="entry name" value="GH10_dom"/>
</dbReference>
<proteinExistence type="inferred from homology"/>
<dbReference type="PANTHER" id="PTHR31490:SF88">
    <property type="entry name" value="BETA-XYLANASE"/>
    <property type="match status" value="1"/>
</dbReference>
<dbReference type="GO" id="GO:0031176">
    <property type="term" value="F:endo-1,4-beta-xylanase activity"/>
    <property type="evidence" value="ECO:0007669"/>
    <property type="project" value="UniProtKB-EC"/>
</dbReference>
<comment type="catalytic activity">
    <reaction evidence="1 10">
        <text>Endohydrolysis of (1-&gt;4)-beta-D-xylosidic linkages in xylans.</text>
        <dbReference type="EC" id="3.2.1.8"/>
    </reaction>
</comment>
<dbReference type="EMBL" id="FUYE01000031">
    <property type="protein sequence ID" value="SKB08942.1"/>
    <property type="molecule type" value="Genomic_DNA"/>
</dbReference>
<keyword evidence="8 10" id="KW-0624">Polysaccharide degradation</keyword>
<evidence type="ECO:0000256" key="8">
    <source>
        <dbReference type="ARBA" id="ARBA00023326"/>
    </source>
</evidence>
<dbReference type="SUPFAM" id="SSF51445">
    <property type="entry name" value="(Trans)glycosidases"/>
    <property type="match status" value="1"/>
</dbReference>
<evidence type="ECO:0000313" key="13">
    <source>
        <dbReference type="Proteomes" id="UP000190774"/>
    </source>
</evidence>
<sequence length="364" mass="41696">MTQVLQMMYSFVMRFLFAVSRLGLVGWVCAVSVSESAQSASEEASAIPLRHWAQRRDIQFGTAIDMEPLRRESDYRARAGMEFSMLTPANAMKMDALQPARGEFYWSDADELVNFAESHAQRVHGHTLVWHRQVPKWLETGTWSRDELLHLLREHIFTVVGRYRGRVQLWDVVNEALNDDGSRRPSFWQRGIGPDYIEKAFRWAHEADPTAILIYNDYNAEDLGVKSNAVYEMLRDLKAQGVPVHGVGFQMHVTVRQLPNVKDFQANLKRLADLGLELHVTELDVRIPLPATPESLSQQAKDYQKIFDAAMAFPQLRSFSLWGFTDRHSWIPHEFKGYGAGLIWDEHDQPKPAFSALQEALKGN</sequence>
<evidence type="ECO:0000256" key="6">
    <source>
        <dbReference type="ARBA" id="ARBA00023277"/>
    </source>
</evidence>
<evidence type="ECO:0000256" key="2">
    <source>
        <dbReference type="ARBA" id="ARBA00007495"/>
    </source>
</evidence>
<evidence type="ECO:0000256" key="3">
    <source>
        <dbReference type="ARBA" id="ARBA00022651"/>
    </source>
</evidence>
<name>A0A1T4Z4G6_9BACT</name>
<evidence type="ECO:0000313" key="12">
    <source>
        <dbReference type="EMBL" id="SKB08942.1"/>
    </source>
</evidence>
<evidence type="ECO:0000256" key="1">
    <source>
        <dbReference type="ARBA" id="ARBA00000681"/>
    </source>
</evidence>
<gene>
    <name evidence="12" type="ORF">SAMN02745166_05057</name>
</gene>
<dbReference type="PROSITE" id="PS00591">
    <property type="entry name" value="GH10_1"/>
    <property type="match status" value="1"/>
</dbReference>
<keyword evidence="5 10" id="KW-0378">Hydrolase</keyword>
<organism evidence="12 13">
    <name type="scientific">Prosthecobacter debontii</name>
    <dbReference type="NCBI Taxonomy" id="48467"/>
    <lineage>
        <taxon>Bacteria</taxon>
        <taxon>Pseudomonadati</taxon>
        <taxon>Verrucomicrobiota</taxon>
        <taxon>Verrucomicrobiia</taxon>
        <taxon>Verrucomicrobiales</taxon>
        <taxon>Verrucomicrobiaceae</taxon>
        <taxon>Prosthecobacter</taxon>
    </lineage>
</organism>